<proteinExistence type="predicted"/>
<keyword evidence="6" id="KW-0472">Membrane</keyword>
<dbReference type="Gene3D" id="3.40.50.300">
    <property type="entry name" value="P-loop containing nucleotide triphosphate hydrolases"/>
    <property type="match status" value="1"/>
</dbReference>
<dbReference type="Proteomes" id="UP000254866">
    <property type="component" value="Unassembled WGS sequence"/>
</dbReference>
<dbReference type="InterPro" id="IPR027417">
    <property type="entry name" value="P-loop_NTPase"/>
</dbReference>
<protein>
    <submittedName>
        <fullName evidence="7">Uncharacterized protein</fullName>
    </submittedName>
</protein>
<dbReference type="AlphaFoldDB" id="A0A370TPF5"/>
<keyword evidence="4" id="KW-0256">Endoplasmic reticulum</keyword>
<dbReference type="InterPro" id="IPR052374">
    <property type="entry name" value="SERAC1"/>
</dbReference>
<gene>
    <name evidence="7" type="ORF">BP5553_04838</name>
</gene>
<evidence type="ECO:0000256" key="5">
    <source>
        <dbReference type="ARBA" id="ARBA00023128"/>
    </source>
</evidence>
<dbReference type="RefSeq" id="XP_031870061.1">
    <property type="nucleotide sequence ID" value="XM_032013461.1"/>
</dbReference>
<comment type="subcellular location">
    <subcellularLocation>
        <location evidence="2">Endoplasmic reticulum</location>
    </subcellularLocation>
    <subcellularLocation>
        <location evidence="3">Membrane</location>
    </subcellularLocation>
    <subcellularLocation>
        <location evidence="1">Mitochondrion</location>
    </subcellularLocation>
</comment>
<dbReference type="EMBL" id="NPIC01000003">
    <property type="protein sequence ID" value="RDL37405.1"/>
    <property type="molecule type" value="Genomic_DNA"/>
</dbReference>
<name>A0A370TPF5_9HELO</name>
<accession>A0A370TPF5</accession>
<dbReference type="PANTHER" id="PTHR48182">
    <property type="entry name" value="PROTEIN SERAC1"/>
    <property type="match status" value="1"/>
</dbReference>
<evidence type="ECO:0000313" key="8">
    <source>
        <dbReference type="Proteomes" id="UP000254866"/>
    </source>
</evidence>
<organism evidence="7 8">
    <name type="scientific">Venustampulla echinocandica</name>
    <dbReference type="NCBI Taxonomy" id="2656787"/>
    <lineage>
        <taxon>Eukaryota</taxon>
        <taxon>Fungi</taxon>
        <taxon>Dikarya</taxon>
        <taxon>Ascomycota</taxon>
        <taxon>Pezizomycotina</taxon>
        <taxon>Leotiomycetes</taxon>
        <taxon>Helotiales</taxon>
        <taxon>Pleuroascaceae</taxon>
        <taxon>Venustampulla</taxon>
    </lineage>
</organism>
<dbReference type="SUPFAM" id="SSF52540">
    <property type="entry name" value="P-loop containing nucleoside triphosphate hydrolases"/>
    <property type="match status" value="1"/>
</dbReference>
<keyword evidence="8" id="KW-1185">Reference proteome</keyword>
<dbReference type="GO" id="GO:0016020">
    <property type="term" value="C:membrane"/>
    <property type="evidence" value="ECO:0007669"/>
    <property type="project" value="UniProtKB-SubCell"/>
</dbReference>
<reference evidence="7 8" key="1">
    <citation type="journal article" date="2018" name="IMA Fungus">
        <title>IMA Genome-F 9: Draft genome sequence of Annulohypoxylon stygium, Aspergillus mulundensis, Berkeleyomyces basicola (syn. Thielaviopsis basicola), Ceratocystis smalleyi, two Cercospora beticola strains, Coleophoma cylindrospora, Fusarium fracticaudum, Phialophora cf. hyalina, and Morchella septimelata.</title>
        <authorList>
            <person name="Wingfield B.D."/>
            <person name="Bills G.F."/>
            <person name="Dong Y."/>
            <person name="Huang W."/>
            <person name="Nel W.J."/>
            <person name="Swalarsk-Parry B.S."/>
            <person name="Vaghefi N."/>
            <person name="Wilken P.M."/>
            <person name="An Z."/>
            <person name="de Beer Z.W."/>
            <person name="De Vos L."/>
            <person name="Chen L."/>
            <person name="Duong T.A."/>
            <person name="Gao Y."/>
            <person name="Hammerbacher A."/>
            <person name="Kikkert J.R."/>
            <person name="Li Y."/>
            <person name="Li H."/>
            <person name="Li K."/>
            <person name="Li Q."/>
            <person name="Liu X."/>
            <person name="Ma X."/>
            <person name="Naidoo K."/>
            <person name="Pethybridge S.J."/>
            <person name="Sun J."/>
            <person name="Steenkamp E.T."/>
            <person name="van der Nest M.A."/>
            <person name="van Wyk S."/>
            <person name="Wingfield M.J."/>
            <person name="Xiong C."/>
            <person name="Yue Q."/>
            <person name="Zhang X."/>
        </authorList>
    </citation>
    <scope>NUCLEOTIDE SEQUENCE [LARGE SCALE GENOMIC DNA]</scope>
    <source>
        <strain evidence="7 8">BP 5553</strain>
    </source>
</reference>
<dbReference type="GO" id="GO:0005739">
    <property type="term" value="C:mitochondrion"/>
    <property type="evidence" value="ECO:0007669"/>
    <property type="project" value="UniProtKB-SubCell"/>
</dbReference>
<dbReference type="STRING" id="2656787.A0A370TPF5"/>
<comment type="caution">
    <text evidence="7">The sequence shown here is derived from an EMBL/GenBank/DDBJ whole genome shotgun (WGS) entry which is preliminary data.</text>
</comment>
<evidence type="ECO:0000313" key="7">
    <source>
        <dbReference type="EMBL" id="RDL37405.1"/>
    </source>
</evidence>
<evidence type="ECO:0000256" key="1">
    <source>
        <dbReference type="ARBA" id="ARBA00004173"/>
    </source>
</evidence>
<evidence type="ECO:0000256" key="3">
    <source>
        <dbReference type="ARBA" id="ARBA00004370"/>
    </source>
</evidence>
<evidence type="ECO:0000256" key="6">
    <source>
        <dbReference type="ARBA" id="ARBA00023136"/>
    </source>
</evidence>
<sequence>MSKVFLLALVSAASSRHFHDLGLSVAGIIFLGAPLQGSNAAIWGTWLAQALRYDSTMLQLLQKDSQPLFDVARDFSDCHINWDSVCFYETQHARYGLLTIQTVNQQSATQLGKRMIPLDTDHSGLNKFSGENDENFKRVLPEIRRMVEGGGSIVTERYRINVTFTGSYPALLARIQTILRSDTTSSNKQRSFWGIFWVDVDKPSIAERNFTAVAKNIGSSVKTVPEALQVLAATNRSWLLTLDNADDPEFDYQDYFPPGNHGAVLMTSRVAECRQYSPDAFEVLEGLGEDDSKELLLKAAELAPESWPSHDDQANEVVSLLGSHTLALIQAGAYISQGHCQLHKYPEVYKRQRTRLLTYRPKQAQSRYCDVYATFEASADILEQYGSESTKDALRLLEILSMLGSSVLTLQVFEEAWKGCKDILRVSSIKARVIDQFSPDHVSQLPSFMVLEEDQWEPFRLTKAISLLASLSLVTRHDQDGDVGLSMHPLTYARARDRQDSERQGMAWIIAGCVLGFSRSNTRIWQTQERRLLPHILSYLNIKVNKAFGLASKAITTPIILQCSWALLVMRQDFKLSQLLEETFFELGQNPDEPSEDFLPLYELQARSLVNLGRGKEAVALLE</sequence>
<evidence type="ECO:0000256" key="2">
    <source>
        <dbReference type="ARBA" id="ARBA00004240"/>
    </source>
</evidence>
<dbReference type="GeneID" id="43597687"/>
<keyword evidence="5" id="KW-0496">Mitochondrion</keyword>
<dbReference type="OrthoDB" id="1658288at2759"/>
<dbReference type="PANTHER" id="PTHR48182:SF2">
    <property type="entry name" value="PROTEIN SERAC1"/>
    <property type="match status" value="1"/>
</dbReference>
<dbReference type="GO" id="GO:0005783">
    <property type="term" value="C:endoplasmic reticulum"/>
    <property type="evidence" value="ECO:0007669"/>
    <property type="project" value="UniProtKB-SubCell"/>
</dbReference>
<evidence type="ECO:0000256" key="4">
    <source>
        <dbReference type="ARBA" id="ARBA00022824"/>
    </source>
</evidence>